<name>A0ABU9I0Y8_9FLAO</name>
<dbReference type="Proteomes" id="UP001464555">
    <property type="component" value="Unassembled WGS sequence"/>
</dbReference>
<gene>
    <name evidence="1" type="ORF">AAEO56_17595</name>
</gene>
<dbReference type="RefSeq" id="WP_341698386.1">
    <property type="nucleotide sequence ID" value="NZ_JBBYHR010000011.1"/>
</dbReference>
<keyword evidence="2" id="KW-1185">Reference proteome</keyword>
<evidence type="ECO:0008006" key="3">
    <source>
        <dbReference type="Google" id="ProtNLM"/>
    </source>
</evidence>
<dbReference type="EMBL" id="JBBYHR010000011">
    <property type="protein sequence ID" value="MEL1246092.1"/>
    <property type="molecule type" value="Genomic_DNA"/>
</dbReference>
<proteinExistence type="predicted"/>
<accession>A0ABU9I0Y8</accession>
<evidence type="ECO:0000313" key="2">
    <source>
        <dbReference type="Proteomes" id="UP001464555"/>
    </source>
</evidence>
<evidence type="ECO:0000313" key="1">
    <source>
        <dbReference type="EMBL" id="MEL1246092.1"/>
    </source>
</evidence>
<reference evidence="1 2" key="1">
    <citation type="submission" date="2024-04" db="EMBL/GenBank/DDBJ databases">
        <title>Flavobacterium sp. DGU11 16S ribosomal RNA gene Genome sequencing and assembly.</title>
        <authorList>
            <person name="Park S."/>
        </authorList>
    </citation>
    <scope>NUCLEOTIDE SEQUENCE [LARGE SCALE GENOMIC DNA]</scope>
    <source>
        <strain evidence="1 2">DGU11</strain>
    </source>
</reference>
<organism evidence="1 2">
    <name type="scientific">Flavobacterium arundinis</name>
    <dbReference type="NCBI Taxonomy" id="3139143"/>
    <lineage>
        <taxon>Bacteria</taxon>
        <taxon>Pseudomonadati</taxon>
        <taxon>Bacteroidota</taxon>
        <taxon>Flavobacteriia</taxon>
        <taxon>Flavobacteriales</taxon>
        <taxon>Flavobacteriaceae</taxon>
        <taxon>Flavobacterium</taxon>
    </lineage>
</organism>
<protein>
    <recommendedName>
        <fullName evidence="3">SMI1/KNR4 family protein</fullName>
    </recommendedName>
</protein>
<comment type="caution">
    <text evidence="1">The sequence shown here is derived from an EMBL/GenBank/DDBJ whole genome shotgun (WGS) entry which is preliminary data.</text>
</comment>
<sequence>MDSIIDPIQNLIDKGERHNSTGHEYFASSTTKLLLHSFSMFKEIPYERSEQFVIPEAYIKFLQTVDNDTVAPLPGKELYIYGFYGMVTHTFDYFDGEGDLGDAPAFWLAVGHRNDRGNFFLCCDKASDLYGQVGEFYDSTPFRDEDDFYDIGVDFPDFCKNVMDGKVY</sequence>